<accession>A0A317PM59</accession>
<dbReference type="Proteomes" id="UP000246352">
    <property type="component" value="Unassembled WGS sequence"/>
</dbReference>
<protein>
    <submittedName>
        <fullName evidence="1">AsmA protein</fullName>
    </submittedName>
</protein>
<dbReference type="PANTHER" id="PTHR30441">
    <property type="entry name" value="DUF748 DOMAIN-CONTAINING PROTEIN"/>
    <property type="match status" value="1"/>
</dbReference>
<evidence type="ECO:0000313" key="1">
    <source>
        <dbReference type="EMBL" id="PWW01369.1"/>
    </source>
</evidence>
<comment type="caution">
    <text evidence="1">The sequence shown here is derived from an EMBL/GenBank/DDBJ whole genome shotgun (WGS) entry which is preliminary data.</text>
</comment>
<reference evidence="1 2" key="1">
    <citation type="submission" date="2018-05" db="EMBL/GenBank/DDBJ databases">
        <title>Genomic Encyclopedia of Type Strains, Phase IV (KMG-IV): sequencing the most valuable type-strain genomes for metagenomic binning, comparative biology and taxonomic classification.</title>
        <authorList>
            <person name="Goeker M."/>
        </authorList>
    </citation>
    <scope>NUCLEOTIDE SEQUENCE [LARGE SCALE GENOMIC DNA]</scope>
    <source>
        <strain evidence="1 2">DSM 16791</strain>
    </source>
</reference>
<name>A0A317PM59_9HYPH</name>
<dbReference type="InterPro" id="IPR052894">
    <property type="entry name" value="AsmA-related"/>
</dbReference>
<proteinExistence type="predicted"/>
<evidence type="ECO:0000313" key="2">
    <source>
        <dbReference type="Proteomes" id="UP000246352"/>
    </source>
</evidence>
<organism evidence="1 2">
    <name type="scientific">Hoeflea marina</name>
    <dbReference type="NCBI Taxonomy" id="274592"/>
    <lineage>
        <taxon>Bacteria</taxon>
        <taxon>Pseudomonadati</taxon>
        <taxon>Pseudomonadota</taxon>
        <taxon>Alphaproteobacteria</taxon>
        <taxon>Hyphomicrobiales</taxon>
        <taxon>Rhizobiaceae</taxon>
        <taxon>Hoeflea</taxon>
    </lineage>
</organism>
<dbReference type="GO" id="GO:0090313">
    <property type="term" value="P:regulation of protein targeting to membrane"/>
    <property type="evidence" value="ECO:0007669"/>
    <property type="project" value="TreeGrafter"/>
</dbReference>
<sequence>MALALIAIAVSLPLAVSSDLVRDRLERDIGAWAGHPVSLGNAPSMSFWPLPTIKLDNVEISPSSFADGDPIMRADSIVANFNLFSAILGAPSFSEFKLVRPTFSLEIYPDGTSNWASLDGELSRGIKSAVALDVAAQSGQPAPEGASVPASAALGTVEIEDGTVQWIRDPGAPAEKLTAVNGTVSWTSPTAAARVNLSAIIRGEQVAITTTIGSPLLLLGQRATSLEATLASAPLNLSFNGTLNLAPEGYFNGSLKLKSPSVRRALEWSGTEIKPGDALGALEMTADISAGGLAAKLDNLTIMIDQNRGTGVLDVELPAEAPPTVGGTLAFNTLDITSFLKAFTPLPKAGDDIASTIDTRFLREIGLDLRLSAQTARFGPVVMSNLAAAARVEEGRAMFDIGDATAYGGNLTGRIAISEKGVDGGAKLRISARNTDFGKLFDAMDMTGPLPRGIGTLDLEVASPYPTWATSLADLTGKIKLTLGKGVTPGFDLARFKQLARTERFFGIADTATGSPFTFNAAEFEVDIAGGQAELTRGDLIGTTETITLSGVVPYSRGSLAIAGVIGRSKRGEAEAAPAVTQAEPPLRFFVGGSWPQPVFSPVAN</sequence>
<gene>
    <name evidence="1" type="ORF">DFR52_10227</name>
</gene>
<dbReference type="AlphaFoldDB" id="A0A317PM59"/>
<dbReference type="GO" id="GO:0005886">
    <property type="term" value="C:plasma membrane"/>
    <property type="evidence" value="ECO:0007669"/>
    <property type="project" value="TreeGrafter"/>
</dbReference>
<dbReference type="PANTHER" id="PTHR30441:SF4">
    <property type="entry name" value="PROTEIN ASMA"/>
    <property type="match status" value="1"/>
</dbReference>
<keyword evidence="2" id="KW-1185">Reference proteome</keyword>
<dbReference type="EMBL" id="QGTR01000002">
    <property type="protein sequence ID" value="PWW01369.1"/>
    <property type="molecule type" value="Genomic_DNA"/>
</dbReference>